<sequence length="228" mass="23755">MARRHAPHMASERVTLAAATVPSRPGHGHLERGGGTWPPGHALGAMVSVAITAHPQLCLVCRAHPVPGRTALTLNVWACAQRRMGCSPPAPVLHSGSRRAYRVLIGTALGHCGPRHPPGSPAPPGPAPGPGTLTLVLGWPGRRATVRSRPLCPCSPARLLCGHGHIPCQGREQPQVGRSVKWAHGVRAAGPPSHGAPDTHGGGHTHVSSRDESQAAAQWPEVLWRGAP</sequence>
<dbReference type="EMBL" id="JABVXQ010000003">
    <property type="protein sequence ID" value="KAF6119529.1"/>
    <property type="molecule type" value="Genomic_DNA"/>
</dbReference>
<name>A0A834AVU0_9CHIR</name>
<gene>
    <name evidence="2" type="ORF">HJG60_010021</name>
</gene>
<reference evidence="2 3" key="1">
    <citation type="journal article" date="2020" name="Nature">
        <title>Six reference-quality genomes reveal evolution of bat adaptations.</title>
        <authorList>
            <person name="Jebb D."/>
            <person name="Huang Z."/>
            <person name="Pippel M."/>
            <person name="Hughes G.M."/>
            <person name="Lavrichenko K."/>
            <person name="Devanna P."/>
            <person name="Winkler S."/>
            <person name="Jermiin L.S."/>
            <person name="Skirmuntt E.C."/>
            <person name="Katzourakis A."/>
            <person name="Burkitt-Gray L."/>
            <person name="Ray D.A."/>
            <person name="Sullivan K.A.M."/>
            <person name="Roscito J.G."/>
            <person name="Kirilenko B.M."/>
            <person name="Davalos L.M."/>
            <person name="Corthals A.P."/>
            <person name="Power M.L."/>
            <person name="Jones G."/>
            <person name="Ransome R.D."/>
            <person name="Dechmann D.K.N."/>
            <person name="Locatelli A.G."/>
            <person name="Puechmaille S.J."/>
            <person name="Fedrigo O."/>
            <person name="Jarvis E.D."/>
            <person name="Hiller M."/>
            <person name="Vernes S.C."/>
            <person name="Myers E.W."/>
            <person name="Teeling E.C."/>
        </authorList>
    </citation>
    <scope>NUCLEOTIDE SEQUENCE [LARGE SCALE GENOMIC DNA]</scope>
    <source>
        <strain evidence="2">Bat1K_MPI-CBG_1</strain>
    </source>
</reference>
<dbReference type="AlphaFoldDB" id="A0A834AVU0"/>
<proteinExistence type="predicted"/>
<protein>
    <submittedName>
        <fullName evidence="2">Uncharacterized protein</fullName>
    </submittedName>
</protein>
<organism evidence="2 3">
    <name type="scientific">Phyllostomus discolor</name>
    <name type="common">pale spear-nosed bat</name>
    <dbReference type="NCBI Taxonomy" id="89673"/>
    <lineage>
        <taxon>Eukaryota</taxon>
        <taxon>Metazoa</taxon>
        <taxon>Chordata</taxon>
        <taxon>Craniata</taxon>
        <taxon>Vertebrata</taxon>
        <taxon>Euteleostomi</taxon>
        <taxon>Mammalia</taxon>
        <taxon>Eutheria</taxon>
        <taxon>Laurasiatheria</taxon>
        <taxon>Chiroptera</taxon>
        <taxon>Yangochiroptera</taxon>
        <taxon>Phyllostomidae</taxon>
        <taxon>Phyllostominae</taxon>
        <taxon>Phyllostomus</taxon>
    </lineage>
</organism>
<evidence type="ECO:0000256" key="1">
    <source>
        <dbReference type="SAM" id="MobiDB-lite"/>
    </source>
</evidence>
<feature type="region of interest" description="Disordered" evidence="1">
    <location>
        <begin position="187"/>
        <end position="228"/>
    </location>
</feature>
<dbReference type="Proteomes" id="UP000664940">
    <property type="component" value="Unassembled WGS sequence"/>
</dbReference>
<evidence type="ECO:0000313" key="2">
    <source>
        <dbReference type="EMBL" id="KAF6119529.1"/>
    </source>
</evidence>
<accession>A0A834AVU0</accession>
<comment type="caution">
    <text evidence="2">The sequence shown here is derived from an EMBL/GenBank/DDBJ whole genome shotgun (WGS) entry which is preliminary data.</text>
</comment>
<evidence type="ECO:0000313" key="3">
    <source>
        <dbReference type="Proteomes" id="UP000664940"/>
    </source>
</evidence>